<comment type="similarity">
    <text evidence="2">Belongs to the cytochrome ubiquinol oxidase subunit 2 family.</text>
</comment>
<reference evidence="8 9" key="1">
    <citation type="submission" date="2018-07" db="EMBL/GenBank/DDBJ databases">
        <title>Corallincola holothuriorum sp. nov., a new facultative anaerobe isolated from sea cucumber Apostichopus japonicus.</title>
        <authorList>
            <person name="Xia H."/>
        </authorList>
    </citation>
    <scope>NUCLEOTIDE SEQUENCE [LARGE SCALE GENOMIC DNA]</scope>
    <source>
        <strain evidence="8 9">C4</strain>
    </source>
</reference>
<evidence type="ECO:0000313" key="9">
    <source>
        <dbReference type="Proteomes" id="UP000252558"/>
    </source>
</evidence>
<feature type="transmembrane region" description="Helical" evidence="7">
    <location>
        <begin position="84"/>
        <end position="101"/>
    </location>
</feature>
<gene>
    <name evidence="8" type="ORF">DU002_07180</name>
</gene>
<dbReference type="Pfam" id="PF02322">
    <property type="entry name" value="Cyt_bd_oxida_II"/>
    <property type="match status" value="1"/>
</dbReference>
<dbReference type="GO" id="GO:0070069">
    <property type="term" value="C:cytochrome complex"/>
    <property type="evidence" value="ECO:0007669"/>
    <property type="project" value="TreeGrafter"/>
</dbReference>
<organism evidence="8 9">
    <name type="scientific">Corallincola holothuriorum</name>
    <dbReference type="NCBI Taxonomy" id="2282215"/>
    <lineage>
        <taxon>Bacteria</taxon>
        <taxon>Pseudomonadati</taxon>
        <taxon>Pseudomonadota</taxon>
        <taxon>Gammaproteobacteria</taxon>
        <taxon>Alteromonadales</taxon>
        <taxon>Psychromonadaceae</taxon>
        <taxon>Corallincola</taxon>
    </lineage>
</organism>
<dbReference type="GO" id="GO:0009055">
    <property type="term" value="F:electron transfer activity"/>
    <property type="evidence" value="ECO:0007669"/>
    <property type="project" value="TreeGrafter"/>
</dbReference>
<feature type="transmembrane region" description="Helical" evidence="7">
    <location>
        <begin position="190"/>
        <end position="208"/>
    </location>
</feature>
<proteinExistence type="inferred from homology"/>
<evidence type="ECO:0000256" key="7">
    <source>
        <dbReference type="SAM" id="Phobius"/>
    </source>
</evidence>
<evidence type="ECO:0000313" key="8">
    <source>
        <dbReference type="EMBL" id="RCU51089.1"/>
    </source>
</evidence>
<dbReference type="EMBL" id="QPID01000003">
    <property type="protein sequence ID" value="RCU51089.1"/>
    <property type="molecule type" value="Genomic_DNA"/>
</dbReference>
<evidence type="ECO:0000256" key="4">
    <source>
        <dbReference type="ARBA" id="ARBA00022692"/>
    </source>
</evidence>
<keyword evidence="4 7" id="KW-0812">Transmembrane</keyword>
<feature type="transmembrane region" description="Helical" evidence="7">
    <location>
        <begin position="6"/>
        <end position="25"/>
    </location>
</feature>
<evidence type="ECO:0000256" key="6">
    <source>
        <dbReference type="ARBA" id="ARBA00023136"/>
    </source>
</evidence>
<dbReference type="InterPro" id="IPR003317">
    <property type="entry name" value="Cyt-d_oxidase_su2"/>
</dbReference>
<evidence type="ECO:0000256" key="5">
    <source>
        <dbReference type="ARBA" id="ARBA00022989"/>
    </source>
</evidence>
<keyword evidence="5 7" id="KW-1133">Transmembrane helix</keyword>
<dbReference type="PANTHER" id="PTHR43141:SF2">
    <property type="entry name" value="BLR3729 PROTEIN"/>
    <property type="match status" value="1"/>
</dbReference>
<dbReference type="GO" id="GO:0016682">
    <property type="term" value="F:oxidoreductase activity, acting on diphenols and related substances as donors, oxygen as acceptor"/>
    <property type="evidence" value="ECO:0007669"/>
    <property type="project" value="TreeGrafter"/>
</dbReference>
<dbReference type="AlphaFoldDB" id="A0A368NNQ4"/>
<feature type="transmembrane region" description="Helical" evidence="7">
    <location>
        <begin position="255"/>
        <end position="279"/>
    </location>
</feature>
<comment type="subcellular location">
    <subcellularLocation>
        <location evidence="1">Cell membrane</location>
        <topology evidence="1">Multi-pass membrane protein</topology>
    </subcellularLocation>
</comment>
<keyword evidence="9" id="KW-1185">Reference proteome</keyword>
<dbReference type="GO" id="GO:0005886">
    <property type="term" value="C:plasma membrane"/>
    <property type="evidence" value="ECO:0007669"/>
    <property type="project" value="UniProtKB-SubCell"/>
</dbReference>
<dbReference type="OrthoDB" id="9776710at2"/>
<protein>
    <submittedName>
        <fullName evidence="8">Cytochrome d ubiquinol oxidase subunit II</fullName>
    </submittedName>
</protein>
<feature type="transmembrane region" description="Helical" evidence="7">
    <location>
        <begin position="146"/>
        <end position="170"/>
    </location>
</feature>
<evidence type="ECO:0000256" key="3">
    <source>
        <dbReference type="ARBA" id="ARBA00022475"/>
    </source>
</evidence>
<dbReference type="GO" id="GO:0019646">
    <property type="term" value="P:aerobic electron transport chain"/>
    <property type="evidence" value="ECO:0007669"/>
    <property type="project" value="TreeGrafter"/>
</dbReference>
<name>A0A368NNQ4_9GAMM</name>
<comment type="caution">
    <text evidence="8">The sequence shown here is derived from an EMBL/GenBank/DDBJ whole genome shotgun (WGS) entry which is preliminary data.</text>
</comment>
<keyword evidence="3" id="KW-1003">Cell membrane</keyword>
<sequence length="332" mass="36821">MIPADWLPVIFVGLMGLAVLIYAMLDGYDLGVGIMLPLDNETQADSMIASIGPFWDANETWLVLAIGLLLIAFPQAHSVVLRELYIPAAIMLIGLIMRGVAFDFRAKVAVANKPIWDKSFKLGSLITALAQGYMLGMYVMGFEQSITAYLFSGLAAFGVAAAYCYIGAAWLVMKTSDDLQLRAARWARRAGWICFAGVAAVCAMNPLVNPEILARWLSFPNALFVWAIPVVCFALFAIIDQVLKRFPLPDDKGCWLPFVGAMFIFLFCFSGLGYSFFPYIVPGQMTIWESASAPESLQFILWGAIVVVPVILLYTIFSYRVFWGKVQDLKYY</sequence>
<keyword evidence="6 7" id="KW-0472">Membrane</keyword>
<feature type="transmembrane region" description="Helical" evidence="7">
    <location>
        <begin position="122"/>
        <end position="140"/>
    </location>
</feature>
<dbReference type="RefSeq" id="WP_114337685.1">
    <property type="nucleotide sequence ID" value="NZ_QPID01000003.1"/>
</dbReference>
<evidence type="ECO:0000256" key="1">
    <source>
        <dbReference type="ARBA" id="ARBA00004651"/>
    </source>
</evidence>
<accession>A0A368NNQ4</accession>
<feature type="transmembrane region" description="Helical" evidence="7">
    <location>
        <begin position="60"/>
        <end position="78"/>
    </location>
</feature>
<feature type="transmembrane region" description="Helical" evidence="7">
    <location>
        <begin position="299"/>
        <end position="322"/>
    </location>
</feature>
<dbReference type="PANTHER" id="PTHR43141">
    <property type="entry name" value="CYTOCHROME BD2 SUBUNIT II"/>
    <property type="match status" value="1"/>
</dbReference>
<dbReference type="Proteomes" id="UP000252558">
    <property type="component" value="Unassembled WGS sequence"/>
</dbReference>
<feature type="transmembrane region" description="Helical" evidence="7">
    <location>
        <begin position="223"/>
        <end position="243"/>
    </location>
</feature>
<evidence type="ECO:0000256" key="2">
    <source>
        <dbReference type="ARBA" id="ARBA00007543"/>
    </source>
</evidence>